<dbReference type="InterPro" id="IPR013563">
    <property type="entry name" value="Oligopep_ABC_C"/>
</dbReference>
<comment type="subcellular location">
    <subcellularLocation>
        <location evidence="1">Cell inner membrane</location>
        <topology evidence="1">Peripheral membrane protein</topology>
    </subcellularLocation>
</comment>
<dbReference type="EMBL" id="JACTVA010000042">
    <property type="protein sequence ID" value="MBC9208946.1"/>
    <property type="molecule type" value="Genomic_DNA"/>
</dbReference>
<dbReference type="Pfam" id="PF00005">
    <property type="entry name" value="ABC_tran"/>
    <property type="match status" value="1"/>
</dbReference>
<dbReference type="RefSeq" id="WP_187786094.1">
    <property type="nucleotide sequence ID" value="NZ_JACTVA010000042.1"/>
</dbReference>
<keyword evidence="9" id="KW-1185">Reference proteome</keyword>
<dbReference type="InterPro" id="IPR050319">
    <property type="entry name" value="ABC_transp_ATP-bind"/>
</dbReference>
<dbReference type="GO" id="GO:0005524">
    <property type="term" value="F:ATP binding"/>
    <property type="evidence" value="ECO:0007669"/>
    <property type="project" value="UniProtKB-KW"/>
</dbReference>
<name>A0ABR7RRU6_9PROT</name>
<dbReference type="SMART" id="SM00382">
    <property type="entry name" value="AAA"/>
    <property type="match status" value="1"/>
</dbReference>
<comment type="caution">
    <text evidence="8">The sequence shown here is derived from an EMBL/GenBank/DDBJ whole genome shotgun (WGS) entry which is preliminary data.</text>
</comment>
<dbReference type="Gene3D" id="3.40.50.300">
    <property type="entry name" value="P-loop containing nucleotide triphosphate hydrolases"/>
    <property type="match status" value="1"/>
</dbReference>
<dbReference type="Pfam" id="PF08352">
    <property type="entry name" value="oligo_HPY"/>
    <property type="match status" value="1"/>
</dbReference>
<evidence type="ECO:0000256" key="6">
    <source>
        <dbReference type="SAM" id="MobiDB-lite"/>
    </source>
</evidence>
<dbReference type="InterPro" id="IPR027417">
    <property type="entry name" value="P-loop_NTPase"/>
</dbReference>
<feature type="region of interest" description="Disordered" evidence="6">
    <location>
        <begin position="263"/>
        <end position="284"/>
    </location>
</feature>
<evidence type="ECO:0000259" key="7">
    <source>
        <dbReference type="PROSITE" id="PS50893"/>
    </source>
</evidence>
<evidence type="ECO:0000256" key="2">
    <source>
        <dbReference type="ARBA" id="ARBA00005417"/>
    </source>
</evidence>
<proteinExistence type="inferred from homology"/>
<sequence length="322" mass="34832">MSAVPLLRAAGLVVRFPVRAGVMGRPKAWVHAVDGVDLKVEAGETLGLVGESGCGKSTLGRTLLALRRADEGSVEIEGQRIFEVPPGKLKALRRHAQMVFQDPVASLDPRRTVGSSVRMGLELHGIGTRAEREAAVAQVLRRVGLRPEHAERFPHEFSGGQRQRVGIARALVLEPRLLICDEPVSALDVSVQAQILNLLKDVQAERGLGMVFISHNLAVVEHMADRVAVMYYGRIVELAPREALYAGARHPYTRALLAAVPSPDPAQRPDAALPQGEPPNPARLPSGCRFRSRCPIAMSRCAEEEPLLLDLGEGHKAACWAA</sequence>
<dbReference type="InterPro" id="IPR003593">
    <property type="entry name" value="AAA+_ATPase"/>
</dbReference>
<dbReference type="SUPFAM" id="SSF52540">
    <property type="entry name" value="P-loop containing nucleoside triphosphate hydrolases"/>
    <property type="match status" value="1"/>
</dbReference>
<dbReference type="PANTHER" id="PTHR43776:SF7">
    <property type="entry name" value="D,D-DIPEPTIDE TRANSPORT ATP-BINDING PROTEIN DDPF-RELATED"/>
    <property type="match status" value="1"/>
</dbReference>
<feature type="domain" description="ABC transporter" evidence="7">
    <location>
        <begin position="7"/>
        <end position="257"/>
    </location>
</feature>
<dbReference type="PANTHER" id="PTHR43776">
    <property type="entry name" value="TRANSPORT ATP-BINDING PROTEIN"/>
    <property type="match status" value="1"/>
</dbReference>
<keyword evidence="4" id="KW-0547">Nucleotide-binding</keyword>
<reference evidence="8 9" key="1">
    <citation type="journal article" date="2013" name="Int. J. Syst. Evol. Microbiol.">
        <title>Roseomonas aerophila sp. nov., isolated from air.</title>
        <authorList>
            <person name="Kim S.J."/>
            <person name="Weon H.Y."/>
            <person name="Ahn J.H."/>
            <person name="Hong S.B."/>
            <person name="Seok S.J."/>
            <person name="Whang K.S."/>
            <person name="Kwon S.W."/>
        </authorList>
    </citation>
    <scope>NUCLEOTIDE SEQUENCE [LARGE SCALE GENOMIC DNA]</scope>
    <source>
        <strain evidence="8 9">NBRC 108923</strain>
    </source>
</reference>
<protein>
    <submittedName>
        <fullName evidence="8">ATP-binding cassette domain-containing protein</fullName>
    </submittedName>
</protein>
<dbReference type="PROSITE" id="PS00211">
    <property type="entry name" value="ABC_TRANSPORTER_1"/>
    <property type="match status" value="1"/>
</dbReference>
<dbReference type="CDD" id="cd03257">
    <property type="entry name" value="ABC_NikE_OppD_transporters"/>
    <property type="match status" value="1"/>
</dbReference>
<dbReference type="InterPro" id="IPR003439">
    <property type="entry name" value="ABC_transporter-like_ATP-bd"/>
</dbReference>
<evidence type="ECO:0000256" key="1">
    <source>
        <dbReference type="ARBA" id="ARBA00004417"/>
    </source>
</evidence>
<keyword evidence="5 8" id="KW-0067">ATP-binding</keyword>
<dbReference type="Proteomes" id="UP000626026">
    <property type="component" value="Unassembled WGS sequence"/>
</dbReference>
<accession>A0ABR7RRU6</accession>
<evidence type="ECO:0000256" key="4">
    <source>
        <dbReference type="ARBA" id="ARBA00022741"/>
    </source>
</evidence>
<keyword evidence="3" id="KW-0813">Transport</keyword>
<evidence type="ECO:0000313" key="8">
    <source>
        <dbReference type="EMBL" id="MBC9208946.1"/>
    </source>
</evidence>
<dbReference type="NCBIfam" id="TIGR01727">
    <property type="entry name" value="oligo_HPY"/>
    <property type="match status" value="1"/>
</dbReference>
<comment type="similarity">
    <text evidence="2">Belongs to the ABC transporter superfamily.</text>
</comment>
<evidence type="ECO:0000256" key="3">
    <source>
        <dbReference type="ARBA" id="ARBA00022448"/>
    </source>
</evidence>
<gene>
    <name evidence="8" type="ORF">IBL26_19015</name>
</gene>
<evidence type="ECO:0000313" key="9">
    <source>
        <dbReference type="Proteomes" id="UP000626026"/>
    </source>
</evidence>
<dbReference type="InterPro" id="IPR017871">
    <property type="entry name" value="ABC_transporter-like_CS"/>
</dbReference>
<dbReference type="PROSITE" id="PS50893">
    <property type="entry name" value="ABC_TRANSPORTER_2"/>
    <property type="match status" value="1"/>
</dbReference>
<organism evidence="8 9">
    <name type="scientific">Teichococcus aerophilus</name>
    <dbReference type="NCBI Taxonomy" id="1224513"/>
    <lineage>
        <taxon>Bacteria</taxon>
        <taxon>Pseudomonadati</taxon>
        <taxon>Pseudomonadota</taxon>
        <taxon>Alphaproteobacteria</taxon>
        <taxon>Acetobacterales</taxon>
        <taxon>Roseomonadaceae</taxon>
        <taxon>Roseomonas</taxon>
    </lineage>
</organism>
<evidence type="ECO:0000256" key="5">
    <source>
        <dbReference type="ARBA" id="ARBA00022840"/>
    </source>
</evidence>